<keyword evidence="2" id="KW-1185">Reference proteome</keyword>
<evidence type="ECO:0000313" key="3">
    <source>
        <dbReference type="WBParaSite" id="SVE_1654700.1"/>
    </source>
</evidence>
<dbReference type="AlphaFoldDB" id="A0A0K0FW29"/>
<protein>
    <submittedName>
        <fullName evidence="3">Uncharacterized protein</fullName>
    </submittedName>
</protein>
<reference evidence="2" key="1">
    <citation type="submission" date="2014-07" db="EMBL/GenBank/DDBJ databases">
        <authorList>
            <person name="Martin A.A"/>
            <person name="De Silva N."/>
        </authorList>
    </citation>
    <scope>NUCLEOTIDE SEQUENCE</scope>
</reference>
<dbReference type="Proteomes" id="UP000035680">
    <property type="component" value="Unassembled WGS sequence"/>
</dbReference>
<evidence type="ECO:0000313" key="2">
    <source>
        <dbReference type="Proteomes" id="UP000035680"/>
    </source>
</evidence>
<accession>A0A0K0FW29</accession>
<name>A0A0K0FW29_STRVS</name>
<feature type="signal peptide" evidence="1">
    <location>
        <begin position="1"/>
        <end position="17"/>
    </location>
</feature>
<keyword evidence="1" id="KW-0732">Signal</keyword>
<evidence type="ECO:0000256" key="1">
    <source>
        <dbReference type="SAM" id="SignalP"/>
    </source>
</evidence>
<reference evidence="3" key="2">
    <citation type="submission" date="2015-08" db="UniProtKB">
        <authorList>
            <consortium name="WormBaseParasite"/>
        </authorList>
    </citation>
    <scope>IDENTIFICATION</scope>
</reference>
<dbReference type="WBParaSite" id="SVE_1654700.1">
    <property type="protein sequence ID" value="SVE_1654700.1"/>
    <property type="gene ID" value="SVE_1654700"/>
</dbReference>
<feature type="chain" id="PRO_5005330478" evidence="1">
    <location>
        <begin position="18"/>
        <end position="88"/>
    </location>
</feature>
<sequence>MNFAVIFFLISISIVFGEIYFSENPSIPEYYSRISRENIINPDSNIYFKIPSNIVSSPVAFNGIPTFYPNGRGLKIEGYRGLGDNIGC</sequence>
<proteinExistence type="predicted"/>
<organism evidence="2 3">
    <name type="scientific">Strongyloides venezuelensis</name>
    <name type="common">Threadworm</name>
    <dbReference type="NCBI Taxonomy" id="75913"/>
    <lineage>
        <taxon>Eukaryota</taxon>
        <taxon>Metazoa</taxon>
        <taxon>Ecdysozoa</taxon>
        <taxon>Nematoda</taxon>
        <taxon>Chromadorea</taxon>
        <taxon>Rhabditida</taxon>
        <taxon>Tylenchina</taxon>
        <taxon>Panagrolaimomorpha</taxon>
        <taxon>Strongyloidoidea</taxon>
        <taxon>Strongyloididae</taxon>
        <taxon>Strongyloides</taxon>
    </lineage>
</organism>